<protein>
    <recommendedName>
        <fullName evidence="2">DUF4595 domain-containing protein</fullName>
    </recommendedName>
</protein>
<evidence type="ECO:0000313" key="1">
    <source>
        <dbReference type="EMBL" id="EJW99316.1"/>
    </source>
</evidence>
<proteinExistence type="predicted"/>
<dbReference type="Gene3D" id="2.40.160.190">
    <property type="match status" value="1"/>
</dbReference>
<accession>J9FWD6</accession>
<name>J9FWD6_9ZZZZ</name>
<dbReference type="EMBL" id="AMCI01003864">
    <property type="protein sequence ID" value="EJW99316.1"/>
    <property type="molecule type" value="Genomic_DNA"/>
</dbReference>
<dbReference type="CDD" id="cd12871">
    <property type="entry name" value="Bacuni_01323_like"/>
    <property type="match status" value="1"/>
</dbReference>
<evidence type="ECO:0008006" key="2">
    <source>
        <dbReference type="Google" id="ProtNLM"/>
    </source>
</evidence>
<sequence>MKTFKLIGMALIAITLCVNFAACSDDDDDDNNGSPSETLPNLGKRLVSITEDGEEAVLKYNSQGWLEKVTFTDDDPLTVNYSHQTATLTWGGDNPELEGEYTYDNLLRRVKYSHGSESCTYDEEGHLIQMGNKKLDWYNGNVISIKENGEVTSFTYYTNQENRYYSFVSDPVFYVEDSFFLIAHPQLLGKMSKNLVKTCQEGNTTYHYTYETDKDGYITKVIETDDYGDSTTLTLVWK</sequence>
<gene>
    <name evidence="1" type="ORF">EVA_12576</name>
</gene>
<reference evidence="1" key="1">
    <citation type="journal article" date="2012" name="PLoS ONE">
        <title>Gene sets for utilization of primary and secondary nutrition supplies in the distal gut of endangered iberian lynx.</title>
        <authorList>
            <person name="Alcaide M."/>
            <person name="Messina E."/>
            <person name="Richter M."/>
            <person name="Bargiela R."/>
            <person name="Peplies J."/>
            <person name="Huws S.A."/>
            <person name="Newbold C.J."/>
            <person name="Golyshin P.N."/>
            <person name="Simon M.A."/>
            <person name="Lopez G."/>
            <person name="Yakimov M.M."/>
            <person name="Ferrer M."/>
        </authorList>
    </citation>
    <scope>NUCLEOTIDE SEQUENCE</scope>
</reference>
<organism evidence="1">
    <name type="scientific">gut metagenome</name>
    <dbReference type="NCBI Taxonomy" id="749906"/>
    <lineage>
        <taxon>unclassified sequences</taxon>
        <taxon>metagenomes</taxon>
        <taxon>organismal metagenomes</taxon>
    </lineage>
</organism>
<dbReference type="AlphaFoldDB" id="J9FWD6"/>
<comment type="caution">
    <text evidence="1">The sequence shown here is derived from an EMBL/GenBank/DDBJ whole genome shotgun (WGS) entry which is preliminary data.</text>
</comment>